<dbReference type="Pfam" id="PF14144">
    <property type="entry name" value="DOG1"/>
    <property type="match status" value="1"/>
</dbReference>
<dbReference type="GO" id="GO:0043565">
    <property type="term" value="F:sequence-specific DNA binding"/>
    <property type="evidence" value="ECO:0007669"/>
    <property type="project" value="InterPro"/>
</dbReference>
<evidence type="ECO:0000259" key="2">
    <source>
        <dbReference type="PROSITE" id="PS51806"/>
    </source>
</evidence>
<keyword evidence="1" id="KW-0175">Coiled coil</keyword>
<evidence type="ECO:0000313" key="3">
    <source>
        <dbReference type="EMBL" id="VFU62566.1"/>
    </source>
</evidence>
<dbReference type="InterPro" id="IPR051886">
    <property type="entry name" value="Seed_Dev/Stress_Resp_Reg"/>
</dbReference>
<dbReference type="EMBL" id="CAADRP010002152">
    <property type="protein sequence ID" value="VFU62566.1"/>
    <property type="molecule type" value="Genomic_DNA"/>
</dbReference>
<dbReference type="GO" id="GO:0006351">
    <property type="term" value="P:DNA-templated transcription"/>
    <property type="evidence" value="ECO:0007669"/>
    <property type="project" value="InterPro"/>
</dbReference>
<dbReference type="PANTHER" id="PTHR46354:SF2">
    <property type="entry name" value="PROTEIN DOG1-LIKE 4"/>
    <property type="match status" value="1"/>
</dbReference>
<feature type="coiled-coil region" evidence="1">
    <location>
        <begin position="126"/>
        <end position="155"/>
    </location>
</feature>
<feature type="domain" description="DOG1" evidence="2">
    <location>
        <begin position="6"/>
        <end position="242"/>
    </location>
</feature>
<proteinExistence type="predicted"/>
<evidence type="ECO:0000256" key="1">
    <source>
        <dbReference type="SAM" id="Coils"/>
    </source>
</evidence>
<sequence length="246" mass="28690">MKGRVGERFSEFFEKWICQLDEYLQLLLKASEQRVINTVCDQREIQTLVSKVTQHYKDYFTIKWCLAHEDVLAFFCPIWCSPLENAYSWFTGWKPSTIFKLIHSTGINRVPGPSLAELTQEQLGKIEELRVKIRLEEEKVEREMERQQVAVADRKMFELVRLTGRVRDSETMEQFDGRLVEVALKGLMAGLEKVMKAADCVRLRTLKGVLDVLTPLQCVNFLAATSMLQIQIRQWGKRRDSISRKE</sequence>
<name>A0A6N2N970_SALVM</name>
<gene>
    <name evidence="3" type="ORF">SVIM_LOCUS473390</name>
</gene>
<dbReference type="PANTHER" id="PTHR46354">
    <property type="entry name" value="DOG1 DOMAIN-CONTAINING PROTEIN"/>
    <property type="match status" value="1"/>
</dbReference>
<organism evidence="3">
    <name type="scientific">Salix viminalis</name>
    <name type="common">Common osier</name>
    <name type="synonym">Basket willow</name>
    <dbReference type="NCBI Taxonomy" id="40686"/>
    <lineage>
        <taxon>Eukaryota</taxon>
        <taxon>Viridiplantae</taxon>
        <taxon>Streptophyta</taxon>
        <taxon>Embryophyta</taxon>
        <taxon>Tracheophyta</taxon>
        <taxon>Spermatophyta</taxon>
        <taxon>Magnoliopsida</taxon>
        <taxon>eudicotyledons</taxon>
        <taxon>Gunneridae</taxon>
        <taxon>Pentapetalae</taxon>
        <taxon>rosids</taxon>
        <taxon>fabids</taxon>
        <taxon>Malpighiales</taxon>
        <taxon>Salicaceae</taxon>
        <taxon>Saliceae</taxon>
        <taxon>Salix</taxon>
    </lineage>
</organism>
<reference evidence="3" key="1">
    <citation type="submission" date="2019-03" db="EMBL/GenBank/DDBJ databases">
        <authorList>
            <person name="Mank J."/>
            <person name="Almeida P."/>
        </authorList>
    </citation>
    <scope>NUCLEOTIDE SEQUENCE</scope>
    <source>
        <strain evidence="3">78183</strain>
    </source>
</reference>
<protein>
    <recommendedName>
        <fullName evidence="2">DOG1 domain-containing protein</fullName>
    </recommendedName>
</protein>
<dbReference type="InterPro" id="IPR025422">
    <property type="entry name" value="TGA_domain"/>
</dbReference>
<dbReference type="PROSITE" id="PS51806">
    <property type="entry name" value="DOG1"/>
    <property type="match status" value="1"/>
</dbReference>
<dbReference type="AlphaFoldDB" id="A0A6N2N970"/>
<accession>A0A6N2N970</accession>